<sequence>MIRYTLTCENSHRFDSWFRSAAAFEALADQGHLSCATCGSPQVTKSVMTPSVATDRAEPSALERLRAHVEATSEDVGDRFAAEARAIHDGDAPDRPIIGQANGAQVRALIADDIPVLPLPFMPRRRTN</sequence>
<reference evidence="2" key="1">
    <citation type="submission" date="2016-11" db="EMBL/GenBank/DDBJ databases">
        <authorList>
            <person name="Varghese N."/>
            <person name="Submissions S."/>
        </authorList>
    </citation>
    <scope>NUCLEOTIDE SEQUENCE [LARGE SCALE GENOMIC DNA]</scope>
    <source>
        <strain evidence="2">DSM 29326</strain>
    </source>
</reference>
<dbReference type="InterPro" id="IPR009562">
    <property type="entry name" value="DUF1178"/>
</dbReference>
<dbReference type="PIRSF" id="PIRSF032131">
    <property type="entry name" value="UCP032131"/>
    <property type="match status" value="1"/>
</dbReference>
<keyword evidence="2" id="KW-1185">Reference proteome</keyword>
<accession>A0A1M5BUR8</accession>
<protein>
    <recommendedName>
        <fullName evidence="3">DUF1178 family protein</fullName>
    </recommendedName>
</protein>
<dbReference type="Proteomes" id="UP000183987">
    <property type="component" value="Unassembled WGS sequence"/>
</dbReference>
<dbReference type="AlphaFoldDB" id="A0A1M5BUR8"/>
<evidence type="ECO:0000313" key="1">
    <source>
        <dbReference type="EMBL" id="SHF46160.1"/>
    </source>
</evidence>
<dbReference type="EMBL" id="FQUE01000006">
    <property type="protein sequence ID" value="SHF46160.1"/>
    <property type="molecule type" value="Genomic_DNA"/>
</dbReference>
<gene>
    <name evidence="1" type="ORF">SAMN05444339_106181</name>
</gene>
<dbReference type="Pfam" id="PF06676">
    <property type="entry name" value="DUF1178"/>
    <property type="match status" value="2"/>
</dbReference>
<organism evidence="1 2">
    <name type="scientific">Loktanella atrilutea</name>
    <dbReference type="NCBI Taxonomy" id="366533"/>
    <lineage>
        <taxon>Bacteria</taxon>
        <taxon>Pseudomonadati</taxon>
        <taxon>Pseudomonadota</taxon>
        <taxon>Alphaproteobacteria</taxon>
        <taxon>Rhodobacterales</taxon>
        <taxon>Roseobacteraceae</taxon>
        <taxon>Loktanella</taxon>
    </lineage>
</organism>
<dbReference type="OrthoDB" id="9799894at2"/>
<dbReference type="STRING" id="366533.SAMN05444339_106181"/>
<dbReference type="RefSeq" id="WP_072857823.1">
    <property type="nucleotide sequence ID" value="NZ_FQUE01000006.1"/>
</dbReference>
<evidence type="ECO:0008006" key="3">
    <source>
        <dbReference type="Google" id="ProtNLM"/>
    </source>
</evidence>
<proteinExistence type="predicted"/>
<evidence type="ECO:0000313" key="2">
    <source>
        <dbReference type="Proteomes" id="UP000183987"/>
    </source>
</evidence>
<name>A0A1M5BUR8_LOKAT</name>